<comment type="function">
    <text evidence="5">May bind free porphyrinogens that may be present in the cell and thus facilitate removal of these potentially toxic compound. Binds with a high affinity to one molecule of heme or porphyrins. It binds metalloporphyrins, free porphyrins and N-methylprotoporphyrin with similar affinities.</text>
</comment>
<feature type="signal peptide" evidence="7">
    <location>
        <begin position="1"/>
        <end position="19"/>
    </location>
</feature>
<dbReference type="EMBL" id="JAUZQC010000017">
    <property type="protein sequence ID" value="KAK5856135.1"/>
    <property type="molecule type" value="Genomic_DNA"/>
</dbReference>
<proteinExistence type="inferred from homology"/>
<evidence type="ECO:0000256" key="2">
    <source>
        <dbReference type="ARBA" id="ARBA00009817"/>
    </source>
</evidence>
<dbReference type="PANTHER" id="PTHR11220:SF1">
    <property type="entry name" value="HEME-BINDING PROTEIN 2"/>
    <property type="match status" value="1"/>
</dbReference>
<name>A0AAN7XAP9_ELEMC</name>
<dbReference type="FunFam" id="3.20.80.10:FF:000003">
    <property type="entry name" value="Heme-binding protein 1"/>
    <property type="match status" value="1"/>
</dbReference>
<comment type="subunit">
    <text evidence="3">Monomer.</text>
</comment>
<protein>
    <recommendedName>
        <fullName evidence="6">Heme-binding protein 1</fullName>
    </recommendedName>
</protein>
<evidence type="ECO:0000313" key="8">
    <source>
        <dbReference type="EMBL" id="KAK5856135.1"/>
    </source>
</evidence>
<evidence type="ECO:0000256" key="3">
    <source>
        <dbReference type="ARBA" id="ARBA00011245"/>
    </source>
</evidence>
<comment type="caution">
    <text evidence="8">The sequence shown here is derived from an EMBL/GenBank/DDBJ whole genome shotgun (WGS) entry which is preliminary data.</text>
</comment>
<comment type="subcellular location">
    <subcellularLocation>
        <location evidence="1">Cytoplasm</location>
    </subcellularLocation>
</comment>
<sequence length="224" mass="25420">MMICLSGLVGFLLMLTAEARVGNSSELHFCSETDQCLLFDLICKTEEYEVRHYGSVKAVSAEHSSYFMEIATFKLFRKLFDYISGDNEYGVKIEMTAPVIIKISEGKSSFPIFNMKKYTYTMSFLLPTEHQENPPTPNDGKVFIGDMPAMTMYVRSFKGLMTSFFYTKVADSLSSDLDSEGAKYEKDHHYAVGYNSPKKMFDSYNEVWYVVQGDPVCSSSEEMG</sequence>
<keyword evidence="7" id="KW-0732">Signal</keyword>
<dbReference type="GO" id="GO:0005737">
    <property type="term" value="C:cytoplasm"/>
    <property type="evidence" value="ECO:0007669"/>
    <property type="project" value="UniProtKB-SubCell"/>
</dbReference>
<dbReference type="GO" id="GO:0020037">
    <property type="term" value="F:heme binding"/>
    <property type="evidence" value="ECO:0007669"/>
    <property type="project" value="TreeGrafter"/>
</dbReference>
<dbReference type="Pfam" id="PF04832">
    <property type="entry name" value="SOUL"/>
    <property type="match status" value="1"/>
</dbReference>
<evidence type="ECO:0000256" key="6">
    <source>
        <dbReference type="ARBA" id="ARBA00040755"/>
    </source>
</evidence>
<reference evidence="8 9" key="2">
    <citation type="journal article" date="2023" name="Mol. Biol. Evol.">
        <title>Genomics of Secondarily Temperate Adaptation in the Only Non-Antarctic Icefish.</title>
        <authorList>
            <person name="Rivera-Colon A.G."/>
            <person name="Rayamajhi N."/>
            <person name="Minhas B.F."/>
            <person name="Madrigal G."/>
            <person name="Bilyk K.T."/>
            <person name="Yoon V."/>
            <person name="Hune M."/>
            <person name="Gregory S."/>
            <person name="Cheng C.H.C."/>
            <person name="Catchen J.M."/>
        </authorList>
    </citation>
    <scope>NUCLEOTIDE SEQUENCE [LARGE SCALE GENOMIC DNA]</scope>
    <source>
        <strain evidence="8">JMC-PN-2008</strain>
    </source>
</reference>
<dbReference type="InterPro" id="IPR006917">
    <property type="entry name" value="SOUL_heme-bd"/>
</dbReference>
<dbReference type="AlphaFoldDB" id="A0AAN7XAP9"/>
<keyword evidence="4" id="KW-0963">Cytoplasm</keyword>
<evidence type="ECO:0000256" key="1">
    <source>
        <dbReference type="ARBA" id="ARBA00004496"/>
    </source>
</evidence>
<dbReference type="SUPFAM" id="SSF55136">
    <property type="entry name" value="Probable bacterial effector-binding domain"/>
    <property type="match status" value="1"/>
</dbReference>
<evidence type="ECO:0000256" key="4">
    <source>
        <dbReference type="ARBA" id="ARBA00022490"/>
    </source>
</evidence>
<dbReference type="Proteomes" id="UP001346869">
    <property type="component" value="Unassembled WGS sequence"/>
</dbReference>
<evidence type="ECO:0000256" key="5">
    <source>
        <dbReference type="ARBA" id="ARBA00037673"/>
    </source>
</evidence>
<organism evidence="8 9">
    <name type="scientific">Eleginops maclovinus</name>
    <name type="common">Patagonian blennie</name>
    <name type="synonym">Eleginus maclovinus</name>
    <dbReference type="NCBI Taxonomy" id="56733"/>
    <lineage>
        <taxon>Eukaryota</taxon>
        <taxon>Metazoa</taxon>
        <taxon>Chordata</taxon>
        <taxon>Craniata</taxon>
        <taxon>Vertebrata</taxon>
        <taxon>Euteleostomi</taxon>
        <taxon>Actinopterygii</taxon>
        <taxon>Neopterygii</taxon>
        <taxon>Teleostei</taxon>
        <taxon>Neoteleostei</taxon>
        <taxon>Acanthomorphata</taxon>
        <taxon>Eupercaria</taxon>
        <taxon>Perciformes</taxon>
        <taxon>Notothenioidei</taxon>
        <taxon>Eleginopidae</taxon>
        <taxon>Eleginops</taxon>
    </lineage>
</organism>
<gene>
    <name evidence="8" type="ORF">PBY51_007753</name>
</gene>
<evidence type="ECO:0000256" key="7">
    <source>
        <dbReference type="SAM" id="SignalP"/>
    </source>
</evidence>
<comment type="similarity">
    <text evidence="2">Belongs to the HEBP family.</text>
</comment>
<feature type="chain" id="PRO_5043042412" description="Heme-binding protein 1" evidence="7">
    <location>
        <begin position="20"/>
        <end position="224"/>
    </location>
</feature>
<accession>A0AAN7XAP9</accession>
<keyword evidence="9" id="KW-1185">Reference proteome</keyword>
<evidence type="ECO:0000313" key="9">
    <source>
        <dbReference type="Proteomes" id="UP001346869"/>
    </source>
</evidence>
<reference evidence="8 9" key="1">
    <citation type="journal article" date="2023" name="Genes (Basel)">
        <title>Chromosome-Level Genome Assembly and Circadian Gene Repertoire of the Patagonia Blennie Eleginops maclovinus-The Closest Ancestral Proxy of Antarctic Cryonotothenioids.</title>
        <authorList>
            <person name="Cheng C.C."/>
            <person name="Rivera-Colon A.G."/>
            <person name="Minhas B.F."/>
            <person name="Wilson L."/>
            <person name="Rayamajhi N."/>
            <person name="Vargas-Chacoff L."/>
            <person name="Catchen J.M."/>
        </authorList>
    </citation>
    <scope>NUCLEOTIDE SEQUENCE [LARGE SCALE GENOMIC DNA]</scope>
    <source>
        <strain evidence="8">JMC-PN-2008</strain>
    </source>
</reference>
<dbReference type="PANTHER" id="PTHR11220">
    <property type="entry name" value="HEME-BINDING PROTEIN-RELATED"/>
    <property type="match status" value="1"/>
</dbReference>
<dbReference type="Gene3D" id="3.20.80.10">
    <property type="entry name" value="Regulatory factor, effector binding domain"/>
    <property type="match status" value="1"/>
</dbReference>
<dbReference type="InterPro" id="IPR011256">
    <property type="entry name" value="Reg_factor_effector_dom_sf"/>
</dbReference>